<feature type="transmembrane region" description="Helical" evidence="6">
    <location>
        <begin position="280"/>
        <end position="299"/>
    </location>
</feature>
<proteinExistence type="predicted"/>
<dbReference type="PROSITE" id="PS50011">
    <property type="entry name" value="PROTEIN_KINASE_DOM"/>
    <property type="match status" value="1"/>
</dbReference>
<evidence type="ECO:0000256" key="2">
    <source>
        <dbReference type="ARBA" id="ARBA00022679"/>
    </source>
</evidence>
<dbReference type="InterPro" id="IPR000719">
    <property type="entry name" value="Prot_kinase_dom"/>
</dbReference>
<dbReference type="Gene3D" id="1.10.510.10">
    <property type="entry name" value="Transferase(Phosphotransferase) domain 1"/>
    <property type="match status" value="1"/>
</dbReference>
<dbReference type="PANTHER" id="PTHR24345:SF91">
    <property type="entry name" value="SERINE_THREONINE-PROTEIN KINASE PLK4"/>
    <property type="match status" value="1"/>
</dbReference>
<dbReference type="InterPro" id="IPR011009">
    <property type="entry name" value="Kinase-like_dom_sf"/>
</dbReference>
<dbReference type="InterPro" id="IPR008266">
    <property type="entry name" value="Tyr_kinase_AS"/>
</dbReference>
<dbReference type="GO" id="GO:0005524">
    <property type="term" value="F:ATP binding"/>
    <property type="evidence" value="ECO:0007669"/>
    <property type="project" value="UniProtKB-KW"/>
</dbReference>
<evidence type="ECO:0000259" key="8">
    <source>
        <dbReference type="PROSITE" id="PS50011"/>
    </source>
</evidence>
<dbReference type="AlphaFoldDB" id="A0A914QXL6"/>
<evidence type="ECO:0000256" key="5">
    <source>
        <dbReference type="ARBA" id="ARBA00022840"/>
    </source>
</evidence>
<evidence type="ECO:0000313" key="10">
    <source>
        <dbReference type="WBParaSite" id="PDA_v2.g3804.t1"/>
    </source>
</evidence>
<evidence type="ECO:0000256" key="3">
    <source>
        <dbReference type="ARBA" id="ARBA00022741"/>
    </source>
</evidence>
<evidence type="ECO:0000256" key="6">
    <source>
        <dbReference type="SAM" id="Phobius"/>
    </source>
</evidence>
<feature type="signal peptide" evidence="7">
    <location>
        <begin position="1"/>
        <end position="21"/>
    </location>
</feature>
<evidence type="ECO:0000313" key="9">
    <source>
        <dbReference type="Proteomes" id="UP000887578"/>
    </source>
</evidence>
<keyword evidence="2" id="KW-0808">Transferase</keyword>
<protein>
    <submittedName>
        <fullName evidence="10">Protein kinase domain-containing protein</fullName>
    </submittedName>
</protein>
<keyword evidence="6" id="KW-0812">Transmembrane</keyword>
<keyword evidence="4" id="KW-0418">Kinase</keyword>
<keyword evidence="3" id="KW-0547">Nucleotide-binding</keyword>
<reference evidence="10" key="1">
    <citation type="submission" date="2022-11" db="UniProtKB">
        <authorList>
            <consortium name="WormBaseParasite"/>
        </authorList>
    </citation>
    <scope>IDENTIFICATION</scope>
</reference>
<evidence type="ECO:0000256" key="7">
    <source>
        <dbReference type="SAM" id="SignalP"/>
    </source>
</evidence>
<keyword evidence="9" id="KW-1185">Reference proteome</keyword>
<evidence type="ECO:0000256" key="1">
    <source>
        <dbReference type="ARBA" id="ARBA00022527"/>
    </source>
</evidence>
<organism evidence="9 10">
    <name type="scientific">Panagrolaimus davidi</name>
    <dbReference type="NCBI Taxonomy" id="227884"/>
    <lineage>
        <taxon>Eukaryota</taxon>
        <taxon>Metazoa</taxon>
        <taxon>Ecdysozoa</taxon>
        <taxon>Nematoda</taxon>
        <taxon>Chromadorea</taxon>
        <taxon>Rhabditida</taxon>
        <taxon>Tylenchina</taxon>
        <taxon>Panagrolaimomorpha</taxon>
        <taxon>Panagrolaimoidea</taxon>
        <taxon>Panagrolaimidae</taxon>
        <taxon>Panagrolaimus</taxon>
    </lineage>
</organism>
<dbReference type="GO" id="GO:0004674">
    <property type="term" value="F:protein serine/threonine kinase activity"/>
    <property type="evidence" value="ECO:0007669"/>
    <property type="project" value="UniProtKB-KW"/>
</dbReference>
<dbReference type="WBParaSite" id="PDA_v2.g3804.t1">
    <property type="protein sequence ID" value="PDA_v2.g3804.t1"/>
    <property type="gene ID" value="PDA_v2.g3804"/>
</dbReference>
<feature type="domain" description="Protein kinase" evidence="8">
    <location>
        <begin position="9"/>
        <end position="280"/>
    </location>
</feature>
<dbReference type="PANTHER" id="PTHR24345">
    <property type="entry name" value="SERINE/THREONINE-PROTEIN KINASE PLK"/>
    <property type="match status" value="1"/>
</dbReference>
<evidence type="ECO:0000256" key="4">
    <source>
        <dbReference type="ARBA" id="ARBA00022777"/>
    </source>
</evidence>
<keyword evidence="1" id="KW-0723">Serine/threonine-protein kinase</keyword>
<dbReference type="GO" id="GO:0005634">
    <property type="term" value="C:nucleus"/>
    <property type="evidence" value="ECO:0007669"/>
    <property type="project" value="TreeGrafter"/>
</dbReference>
<keyword evidence="6" id="KW-1133">Transmembrane helix</keyword>
<dbReference type="PROSITE" id="PS00109">
    <property type="entry name" value="PROTEIN_KINASE_TYR"/>
    <property type="match status" value="1"/>
</dbReference>
<dbReference type="SUPFAM" id="SSF56112">
    <property type="entry name" value="Protein kinase-like (PK-like)"/>
    <property type="match status" value="1"/>
</dbReference>
<accession>A0A914QXL6</accession>
<keyword evidence="5" id="KW-0067">ATP-binding</keyword>
<keyword evidence="6" id="KW-0472">Membrane</keyword>
<keyword evidence="7" id="KW-0732">Signal</keyword>
<dbReference type="Gene3D" id="3.30.200.20">
    <property type="entry name" value="Phosphorylase Kinase, domain 1"/>
    <property type="match status" value="1"/>
</dbReference>
<feature type="chain" id="PRO_5038031363" evidence="7">
    <location>
        <begin position="22"/>
        <end position="300"/>
    </location>
</feature>
<dbReference type="Proteomes" id="UP000887578">
    <property type="component" value="Unplaced"/>
</dbReference>
<name>A0A914QXL6_9BILA</name>
<dbReference type="Pfam" id="PF00069">
    <property type="entry name" value="Pkinase"/>
    <property type="match status" value="1"/>
</dbReference>
<sequence length="300" mass="35197">MLMLLVLLNLLLFYLWAGSDAVIYQCTYKPTRERCAAKVQPLTGKALEELKMLKKFNHDLIIRYFGDFVEEINGEKHLIILMELADMPLYAYINHIKPINNPIRFRSIAAQLVEAVHVLHSNGIIHRDLSYYNILIKRNMIKIADFDVATTVENNAFDTVGLFRIQSPEMLLHFKYDQKTDVWSLGCILHFIATGKMPFEDDSSAYVLRKIGREIGFPKDYKEVLRFYTKGDGNFYYKSCPFESLKKVIGDENWDLIIQCLKTDPEERATSTELYNHRTFYEYLQVFFCYFVASFLMYIF</sequence>